<comment type="caution">
    <text evidence="1">The sequence shown here is derived from an EMBL/GenBank/DDBJ whole genome shotgun (WGS) entry which is preliminary data.</text>
</comment>
<organism evidence="1 2">
    <name type="scientific">Peribacillus huizhouensis</name>
    <dbReference type="NCBI Taxonomy" id="1501239"/>
    <lineage>
        <taxon>Bacteria</taxon>
        <taxon>Bacillati</taxon>
        <taxon>Bacillota</taxon>
        <taxon>Bacilli</taxon>
        <taxon>Bacillales</taxon>
        <taxon>Bacillaceae</taxon>
        <taxon>Peribacillus</taxon>
    </lineage>
</organism>
<evidence type="ECO:0000313" key="2">
    <source>
        <dbReference type="Proteomes" id="UP000626697"/>
    </source>
</evidence>
<name>A0ABR6CTI7_9BACI</name>
<keyword evidence="2" id="KW-1185">Reference proteome</keyword>
<gene>
    <name evidence="1" type="ORF">HNP81_003574</name>
</gene>
<proteinExistence type="predicted"/>
<dbReference type="Proteomes" id="UP000626697">
    <property type="component" value="Unassembled WGS sequence"/>
</dbReference>
<sequence>MFTTIEGSYRGNTVRQISLSISNLVDVYEMQIDLFEPDGWKKRELGYIVDKIRNKFGASSLLRAGSFTTAGTALHQSKLVGGHKK</sequence>
<reference evidence="1 2" key="1">
    <citation type="submission" date="2020-08" db="EMBL/GenBank/DDBJ databases">
        <title>Genomic Encyclopedia of Type Strains, Phase IV (KMG-IV): sequencing the most valuable type-strain genomes for metagenomic binning, comparative biology and taxonomic classification.</title>
        <authorList>
            <person name="Goeker M."/>
        </authorList>
    </citation>
    <scope>NUCLEOTIDE SEQUENCE [LARGE SCALE GENOMIC DNA]</scope>
    <source>
        <strain evidence="1 2">DSM 105481</strain>
    </source>
</reference>
<accession>A0ABR6CTI7</accession>
<protein>
    <submittedName>
        <fullName evidence="1">DNA polymerase V</fullName>
    </submittedName>
</protein>
<dbReference type="EMBL" id="JACJHX010000013">
    <property type="protein sequence ID" value="MBA9028254.1"/>
    <property type="molecule type" value="Genomic_DNA"/>
</dbReference>
<evidence type="ECO:0000313" key="1">
    <source>
        <dbReference type="EMBL" id="MBA9028254.1"/>
    </source>
</evidence>